<dbReference type="Proteomes" id="UP000184038">
    <property type="component" value="Unassembled WGS sequence"/>
</dbReference>
<evidence type="ECO:0000313" key="2">
    <source>
        <dbReference type="EMBL" id="SHL99118.1"/>
    </source>
</evidence>
<keyword evidence="1" id="KW-1133">Transmembrane helix</keyword>
<keyword evidence="1" id="KW-0472">Membrane</keyword>
<proteinExistence type="predicted"/>
<protein>
    <submittedName>
        <fullName evidence="2">Uncharacterized protein</fullName>
    </submittedName>
</protein>
<name>A0A1M7F5T1_9FIRM</name>
<feature type="transmembrane region" description="Helical" evidence="1">
    <location>
        <begin position="17"/>
        <end position="36"/>
    </location>
</feature>
<dbReference type="RefSeq" id="WP_170865423.1">
    <property type="nucleotide sequence ID" value="NZ_FRCP01000005.1"/>
</dbReference>
<organism evidence="2 3">
    <name type="scientific">Anaerosporobacter mobilis DSM 15930</name>
    <dbReference type="NCBI Taxonomy" id="1120996"/>
    <lineage>
        <taxon>Bacteria</taxon>
        <taxon>Bacillati</taxon>
        <taxon>Bacillota</taxon>
        <taxon>Clostridia</taxon>
        <taxon>Lachnospirales</taxon>
        <taxon>Lachnospiraceae</taxon>
        <taxon>Anaerosporobacter</taxon>
    </lineage>
</organism>
<dbReference type="EMBL" id="FRCP01000005">
    <property type="protein sequence ID" value="SHL99118.1"/>
    <property type="molecule type" value="Genomic_DNA"/>
</dbReference>
<keyword evidence="1" id="KW-0812">Transmembrane</keyword>
<sequence>MSERIYKTMKSVGTSNLVFGICIIVFGIGVGVTTIINGGRLLSKKSDILF</sequence>
<evidence type="ECO:0000313" key="3">
    <source>
        <dbReference type="Proteomes" id="UP000184038"/>
    </source>
</evidence>
<reference evidence="2 3" key="1">
    <citation type="submission" date="2016-11" db="EMBL/GenBank/DDBJ databases">
        <authorList>
            <person name="Jaros S."/>
            <person name="Januszkiewicz K."/>
            <person name="Wedrychowicz H."/>
        </authorList>
    </citation>
    <scope>NUCLEOTIDE SEQUENCE [LARGE SCALE GENOMIC DNA]</scope>
    <source>
        <strain evidence="2 3">DSM 15930</strain>
    </source>
</reference>
<accession>A0A1M7F5T1</accession>
<gene>
    <name evidence="2" type="ORF">SAMN02746066_00411</name>
</gene>
<evidence type="ECO:0000256" key="1">
    <source>
        <dbReference type="SAM" id="Phobius"/>
    </source>
</evidence>
<dbReference type="STRING" id="1120996.SAMN02746066_00411"/>
<dbReference type="AlphaFoldDB" id="A0A1M7F5T1"/>
<keyword evidence="3" id="KW-1185">Reference proteome</keyword>